<dbReference type="GO" id="GO:0005634">
    <property type="term" value="C:nucleus"/>
    <property type="evidence" value="ECO:0007669"/>
    <property type="project" value="UniProtKB-SubCell"/>
</dbReference>
<keyword evidence="2" id="KW-0805">Transcription regulation</keyword>
<dbReference type="PANTHER" id="PTHR31845:SF10">
    <property type="entry name" value="ZN(II)2CYS6 TRANSCRIPTION FACTOR (EUROFUNG)"/>
    <property type="match status" value="1"/>
</dbReference>
<feature type="non-terminal residue" evidence="7">
    <location>
        <position position="1"/>
    </location>
</feature>
<evidence type="ECO:0000256" key="5">
    <source>
        <dbReference type="ARBA" id="ARBA00023242"/>
    </source>
</evidence>
<sequence>MCITSVEISDFSKIPVVTGKVHRPRKKREAKSSKTAQLEVRLNNLTDALQSPGQGGNPPVLDRSPKSNQGNLAYIYASSSVSTEVQAQEPPSEEQTTWNIPVSSFRSNARTFTACTCRGPVSKDDLVPLELDETLLSIFMNQLSTKFPFVIIPAGTTARQLQETRPFLLKVIRMVASVRHLRSMRGQSRAVIQHISDAMLMRSERSLDLLQSILVILGFYHYHCMTHAQFNNLTHLAVSLIEDMDLSTPPKSQERRNQLPLIRAENPRSRTNEERRALVGVWYMSSNSAALVVKQFEPVRYAKYLNQCLQELEDAAEYETDQLAVQLVRIQHLTEKIFYFHSRDQIVDELPGIPTVPTTARLEAFQIELDRLWNALPRSLKSDFILSCHYNSAYLWLFEPFLAGAHLPDDESQSLGSLSLEGLSIFDVFSSFTAALKAWFDHWLSIPVCSYFYLPQPTSAQLIHASITLTRWVRVAGASVLRLSSSGTTAPRKEGSIFCHPMPAFSGIPECPDLGLPQPSISAFTPPLSAQTLNRLRDQVLAQPGLHVDVFGILDAMTVRFKSAKKEMTAAQGGAWNNDTWDLAAEHLEIKKSRVEKWCETVAIVVGEERNRPTDASNFVDQESGKAVNMLGGRGIGSLEWFLLKSGQENRQWESDLFDEFMKDINTTDPLDSSDSWGTGVLDEIGLMNVPSMEGYAQN</sequence>
<dbReference type="AlphaFoldDB" id="A0A3E2H9Z7"/>
<evidence type="ECO:0008006" key="9">
    <source>
        <dbReference type="Google" id="ProtNLM"/>
    </source>
</evidence>
<feature type="region of interest" description="Disordered" evidence="6">
    <location>
        <begin position="247"/>
        <end position="268"/>
    </location>
</feature>
<dbReference type="GO" id="GO:0000981">
    <property type="term" value="F:DNA-binding transcription factor activity, RNA polymerase II-specific"/>
    <property type="evidence" value="ECO:0007669"/>
    <property type="project" value="TreeGrafter"/>
</dbReference>
<evidence type="ECO:0000256" key="4">
    <source>
        <dbReference type="ARBA" id="ARBA00023163"/>
    </source>
</evidence>
<comment type="caution">
    <text evidence="7">The sequence shown here is derived from an EMBL/GenBank/DDBJ whole genome shotgun (WGS) entry which is preliminary data.</text>
</comment>
<dbReference type="EMBL" id="NCSJ02000105">
    <property type="protein sequence ID" value="RFU30234.1"/>
    <property type="molecule type" value="Genomic_DNA"/>
</dbReference>
<evidence type="ECO:0000256" key="2">
    <source>
        <dbReference type="ARBA" id="ARBA00023015"/>
    </source>
</evidence>
<evidence type="ECO:0000256" key="3">
    <source>
        <dbReference type="ARBA" id="ARBA00023125"/>
    </source>
</evidence>
<dbReference type="OrthoDB" id="5226580at2759"/>
<keyword evidence="8" id="KW-1185">Reference proteome</keyword>
<proteinExistence type="predicted"/>
<evidence type="ECO:0000256" key="1">
    <source>
        <dbReference type="ARBA" id="ARBA00004123"/>
    </source>
</evidence>
<dbReference type="CDD" id="cd12148">
    <property type="entry name" value="fungal_TF_MHR"/>
    <property type="match status" value="1"/>
</dbReference>
<evidence type="ECO:0000313" key="7">
    <source>
        <dbReference type="EMBL" id="RFU30234.1"/>
    </source>
</evidence>
<evidence type="ECO:0000256" key="6">
    <source>
        <dbReference type="SAM" id="MobiDB-lite"/>
    </source>
</evidence>
<feature type="region of interest" description="Disordered" evidence="6">
    <location>
        <begin position="46"/>
        <end position="65"/>
    </location>
</feature>
<dbReference type="STRING" id="5539.A0A3E2H9Z7"/>
<keyword evidence="4" id="KW-0804">Transcription</keyword>
<feature type="non-terminal residue" evidence="7">
    <location>
        <position position="699"/>
    </location>
</feature>
<comment type="subcellular location">
    <subcellularLocation>
        <location evidence="1">Nucleus</location>
    </subcellularLocation>
</comment>
<organism evidence="7 8">
    <name type="scientific">Scytalidium lignicola</name>
    <name type="common">Hyphomycete</name>
    <dbReference type="NCBI Taxonomy" id="5539"/>
    <lineage>
        <taxon>Eukaryota</taxon>
        <taxon>Fungi</taxon>
        <taxon>Dikarya</taxon>
        <taxon>Ascomycota</taxon>
        <taxon>Pezizomycotina</taxon>
        <taxon>Leotiomycetes</taxon>
        <taxon>Leotiomycetes incertae sedis</taxon>
        <taxon>Scytalidium</taxon>
    </lineage>
</organism>
<keyword evidence="5" id="KW-0539">Nucleus</keyword>
<dbReference type="OMA" id="QRINEMI"/>
<dbReference type="InterPro" id="IPR051089">
    <property type="entry name" value="prtT"/>
</dbReference>
<name>A0A3E2H9Z7_SCYLI</name>
<accession>A0A3E2H9Z7</accession>
<evidence type="ECO:0000313" key="8">
    <source>
        <dbReference type="Proteomes" id="UP000258309"/>
    </source>
</evidence>
<protein>
    <recommendedName>
        <fullName evidence="9">Transcription factor domain-containing protein</fullName>
    </recommendedName>
</protein>
<dbReference type="PANTHER" id="PTHR31845">
    <property type="entry name" value="FINGER DOMAIN PROTEIN, PUTATIVE-RELATED"/>
    <property type="match status" value="1"/>
</dbReference>
<keyword evidence="3" id="KW-0238">DNA-binding</keyword>
<reference evidence="7 8" key="1">
    <citation type="submission" date="2018-05" db="EMBL/GenBank/DDBJ databases">
        <title>Draft genome sequence of Scytalidium lignicola DSM 105466, a ubiquitous saprotrophic fungus.</title>
        <authorList>
            <person name="Buettner E."/>
            <person name="Gebauer A.M."/>
            <person name="Hofrichter M."/>
            <person name="Liers C."/>
            <person name="Kellner H."/>
        </authorList>
    </citation>
    <scope>NUCLEOTIDE SEQUENCE [LARGE SCALE GENOMIC DNA]</scope>
    <source>
        <strain evidence="7 8">DSM 105466</strain>
    </source>
</reference>
<dbReference type="GO" id="GO:0000976">
    <property type="term" value="F:transcription cis-regulatory region binding"/>
    <property type="evidence" value="ECO:0007669"/>
    <property type="project" value="TreeGrafter"/>
</dbReference>
<gene>
    <name evidence="7" type="ORF">B7463_g6102</name>
</gene>
<dbReference type="Proteomes" id="UP000258309">
    <property type="component" value="Unassembled WGS sequence"/>
</dbReference>